<gene>
    <name evidence="2" type="ORF">AN964_11670</name>
</gene>
<feature type="domain" description="Glutamine amidotransferase" evidence="1">
    <location>
        <begin position="41"/>
        <end position="180"/>
    </location>
</feature>
<dbReference type="OrthoDB" id="9807137at2"/>
<dbReference type="CDD" id="cd01741">
    <property type="entry name" value="GATase1_1"/>
    <property type="match status" value="1"/>
</dbReference>
<evidence type="ECO:0000259" key="1">
    <source>
        <dbReference type="Pfam" id="PF00117"/>
    </source>
</evidence>
<dbReference type="AlphaFoldDB" id="A0A0Q3WY93"/>
<dbReference type="Gene3D" id="3.40.50.880">
    <property type="match status" value="1"/>
</dbReference>
<keyword evidence="3" id="KW-1185">Reference proteome</keyword>
<dbReference type="PANTHER" id="PTHR42695">
    <property type="entry name" value="GLUTAMINE AMIDOTRANSFERASE YLR126C-RELATED"/>
    <property type="match status" value="1"/>
</dbReference>
<dbReference type="RefSeq" id="WP_055739841.1">
    <property type="nucleotide sequence ID" value="NZ_JAAIWL010000009.1"/>
</dbReference>
<dbReference type="InterPro" id="IPR017926">
    <property type="entry name" value="GATASE"/>
</dbReference>
<dbReference type="PROSITE" id="PS51273">
    <property type="entry name" value="GATASE_TYPE_1"/>
    <property type="match status" value="1"/>
</dbReference>
<dbReference type="STRING" id="157838.AN964_11670"/>
<dbReference type="Pfam" id="PF00117">
    <property type="entry name" value="GATase"/>
    <property type="match status" value="1"/>
</dbReference>
<reference evidence="2 3" key="1">
    <citation type="submission" date="2015-09" db="EMBL/GenBank/DDBJ databases">
        <title>Genome sequencing project for genomic taxonomy and phylogenomics of Bacillus-like bacteria.</title>
        <authorList>
            <person name="Liu B."/>
            <person name="Wang J."/>
            <person name="Zhu Y."/>
            <person name="Liu G."/>
            <person name="Chen Q."/>
            <person name="Chen Z."/>
            <person name="Lan J."/>
            <person name="Che J."/>
            <person name="Ge C."/>
            <person name="Shi H."/>
            <person name="Pan Z."/>
            <person name="Liu X."/>
        </authorList>
    </citation>
    <scope>NUCLEOTIDE SEQUENCE [LARGE SCALE GENOMIC DNA]</scope>
    <source>
        <strain evidence="2 3">LMG 18435</strain>
    </source>
</reference>
<dbReference type="EMBL" id="LJJC01000004">
    <property type="protein sequence ID" value="KQL54087.1"/>
    <property type="molecule type" value="Genomic_DNA"/>
</dbReference>
<name>A0A0Q3WY93_9BACI</name>
<dbReference type="FunFam" id="3.40.50.880:FF:000033">
    <property type="entry name" value="Glutamine amidotransferase class-I"/>
    <property type="match status" value="1"/>
</dbReference>
<accession>A0A0Q3WY93</accession>
<dbReference type="InterPro" id="IPR044992">
    <property type="entry name" value="ChyE-like"/>
</dbReference>
<evidence type="ECO:0000313" key="3">
    <source>
        <dbReference type="Proteomes" id="UP000051888"/>
    </source>
</evidence>
<evidence type="ECO:0000313" key="2">
    <source>
        <dbReference type="EMBL" id="KQL54087.1"/>
    </source>
</evidence>
<dbReference type="Proteomes" id="UP000051888">
    <property type="component" value="Unassembled WGS sequence"/>
</dbReference>
<dbReference type="PANTHER" id="PTHR42695:SF5">
    <property type="entry name" value="GLUTAMINE AMIDOTRANSFERASE YLR126C-RELATED"/>
    <property type="match status" value="1"/>
</dbReference>
<sequence length="236" mass="26786">MRIHYIQNDPIVTLGFINEWIHDKNHTLTCTKMYENETLPQLNSFDLLIILGGRMGAYDEEEFPWLITEKKFIREAIDSHKWVLGICLGVQLLANVLGSKVYPHSHQEIGWWPISLTEEALSSPLLEGLPKEIEAFEHHGDTFDLPEGAVRLATSGGCTNQAFSYGDRVIGIQFHPEFTNEMIHGYKKDAEGQVFAGIYCQDPSEWIDKHSNLNGAKTLLFTILSNIEEAIMKLEV</sequence>
<dbReference type="GO" id="GO:0005829">
    <property type="term" value="C:cytosol"/>
    <property type="evidence" value="ECO:0007669"/>
    <property type="project" value="TreeGrafter"/>
</dbReference>
<dbReference type="InterPro" id="IPR029062">
    <property type="entry name" value="Class_I_gatase-like"/>
</dbReference>
<proteinExistence type="predicted"/>
<protein>
    <recommendedName>
        <fullName evidence="1">Glutamine amidotransferase domain-containing protein</fullName>
    </recommendedName>
</protein>
<dbReference type="SUPFAM" id="SSF52317">
    <property type="entry name" value="Class I glutamine amidotransferase-like"/>
    <property type="match status" value="1"/>
</dbReference>
<organism evidence="2 3">
    <name type="scientific">Heyndrickxia shackletonii</name>
    <dbReference type="NCBI Taxonomy" id="157838"/>
    <lineage>
        <taxon>Bacteria</taxon>
        <taxon>Bacillati</taxon>
        <taxon>Bacillota</taxon>
        <taxon>Bacilli</taxon>
        <taxon>Bacillales</taxon>
        <taxon>Bacillaceae</taxon>
        <taxon>Heyndrickxia</taxon>
    </lineage>
</organism>
<dbReference type="PATRIC" id="fig|157838.3.peg.2568"/>
<comment type="caution">
    <text evidence="2">The sequence shown here is derived from an EMBL/GenBank/DDBJ whole genome shotgun (WGS) entry which is preliminary data.</text>
</comment>